<sequence length="244" mass="28849">MLIKQIHPSKRIVCFDEFKHIYFMEDKPYIIFTSVTKFINTYFPKFDFNLISLRYAEKNGLDVEEVRQAWKDKAKLGTKVHNYASFLLTGKQIYATISNSGEEKHYFKQVKQAVKALYFFGLQVECSECILGDPLWKIGGTTDIILRYQDSIHIYDWKTSNEIKTENVYQTALPPIAHLSDTNFNKYSLQLNLYEYIMRNNGYFPWAKQFIKRIIHVTPTTYTFIDVPDLQKEIKNMLKMKEIT</sequence>
<evidence type="ECO:0000313" key="1">
    <source>
        <dbReference type="EMBL" id="QJA78483.1"/>
    </source>
</evidence>
<protein>
    <submittedName>
        <fullName evidence="1">Putative PD-(D/E)XK nuclease superfamily protein</fullName>
    </submittedName>
</protein>
<dbReference type="Gene3D" id="3.90.320.10">
    <property type="match status" value="1"/>
</dbReference>
<proteinExistence type="predicted"/>
<name>A0A6M3K9J2_9ZZZZ</name>
<dbReference type="InterPro" id="IPR011604">
    <property type="entry name" value="PDDEXK-like_dom_sf"/>
</dbReference>
<organism evidence="1">
    <name type="scientific">viral metagenome</name>
    <dbReference type="NCBI Taxonomy" id="1070528"/>
    <lineage>
        <taxon>unclassified sequences</taxon>
        <taxon>metagenomes</taxon>
        <taxon>organismal metagenomes</taxon>
    </lineage>
</organism>
<accession>A0A6M3K9J2</accession>
<gene>
    <name evidence="1" type="ORF">MM415A01069_0017</name>
</gene>
<reference evidence="1" key="1">
    <citation type="submission" date="2020-03" db="EMBL/GenBank/DDBJ databases">
        <title>The deep terrestrial virosphere.</title>
        <authorList>
            <person name="Holmfeldt K."/>
            <person name="Nilsson E."/>
            <person name="Simone D."/>
            <person name="Lopez-Fernandez M."/>
            <person name="Wu X."/>
            <person name="de Brujin I."/>
            <person name="Lundin D."/>
            <person name="Andersson A."/>
            <person name="Bertilsson S."/>
            <person name="Dopson M."/>
        </authorList>
    </citation>
    <scope>NUCLEOTIDE SEQUENCE</scope>
    <source>
        <strain evidence="1">MM415A01069</strain>
    </source>
</reference>
<dbReference type="EMBL" id="MT142338">
    <property type="protein sequence ID" value="QJA78483.1"/>
    <property type="molecule type" value="Genomic_DNA"/>
</dbReference>
<dbReference type="AlphaFoldDB" id="A0A6M3K9J2"/>